<dbReference type="EMBL" id="CAESAL010000013">
    <property type="protein sequence ID" value="CAB4336009.1"/>
    <property type="molecule type" value="Genomic_DNA"/>
</dbReference>
<keyword evidence="2" id="KW-0812">Transmembrane</keyword>
<dbReference type="EMBL" id="CAEZTY010000002">
    <property type="protein sequence ID" value="CAB4575184.1"/>
    <property type="molecule type" value="Genomic_DNA"/>
</dbReference>
<evidence type="ECO:0000313" key="9">
    <source>
        <dbReference type="EMBL" id="CAB4973097.1"/>
    </source>
</evidence>
<evidence type="ECO:0000313" key="8">
    <source>
        <dbReference type="EMBL" id="CAB4799000.1"/>
    </source>
</evidence>
<feature type="transmembrane region" description="Helical" evidence="2">
    <location>
        <begin position="29"/>
        <end position="47"/>
    </location>
</feature>
<keyword evidence="2" id="KW-1133">Transmembrane helix</keyword>
<evidence type="ECO:0000313" key="5">
    <source>
        <dbReference type="EMBL" id="CAB4575184.1"/>
    </source>
</evidence>
<dbReference type="EMBL" id="CAFBRD010000051">
    <property type="protein sequence ID" value="CAB5077366.1"/>
    <property type="molecule type" value="Genomic_DNA"/>
</dbReference>
<evidence type="ECO:0000313" key="7">
    <source>
        <dbReference type="EMBL" id="CAB4712725.1"/>
    </source>
</evidence>
<dbReference type="PANTHER" id="PTHR35335">
    <property type="entry name" value="UPF0716 PROTEIN FXSA"/>
    <property type="match status" value="1"/>
</dbReference>
<evidence type="ECO:0000313" key="10">
    <source>
        <dbReference type="EMBL" id="CAB5077366.1"/>
    </source>
</evidence>
<evidence type="ECO:0000256" key="2">
    <source>
        <dbReference type="SAM" id="Phobius"/>
    </source>
</evidence>
<dbReference type="EMBL" id="CAEUNJ010000044">
    <property type="protein sequence ID" value="CAB4371841.1"/>
    <property type="molecule type" value="Genomic_DNA"/>
</dbReference>
<dbReference type="EMBL" id="CAFBOK010000017">
    <property type="protein sequence ID" value="CAB4973097.1"/>
    <property type="molecule type" value="Genomic_DNA"/>
</dbReference>
<dbReference type="AlphaFoldDB" id="A0A6J6ANC3"/>
<dbReference type="EMBL" id="CAEZVC010000062">
    <property type="protein sequence ID" value="CAB4624462.1"/>
    <property type="molecule type" value="Genomic_DNA"/>
</dbReference>
<dbReference type="NCBIfam" id="NF008528">
    <property type="entry name" value="PRK11463.1-2"/>
    <property type="match status" value="1"/>
</dbReference>
<reference evidence="4" key="1">
    <citation type="submission" date="2020-05" db="EMBL/GenBank/DDBJ databases">
        <authorList>
            <person name="Chiriac C."/>
            <person name="Salcher M."/>
            <person name="Ghai R."/>
            <person name="Kavagutti S V."/>
        </authorList>
    </citation>
    <scope>NUCLEOTIDE SEQUENCE</scope>
</reference>
<sequence length="159" mass="17197">MSLTLFVVFVVFPLIELGVIIFVADAIGIFPTIVLLIAMSAFGAWLVKREGIGVMRRTRLAANRGELPGDQMLDGAMLAIAGVLCIVPGFISGTIGLLLLIGPVRRPVGRRLVRRWTRMASLVGFTRRRRGAVQVEWVGDITPTHSPPNPASELGPVND</sequence>
<dbReference type="InterPro" id="IPR007313">
    <property type="entry name" value="FxsA"/>
</dbReference>
<evidence type="ECO:0000313" key="6">
    <source>
        <dbReference type="EMBL" id="CAB4624462.1"/>
    </source>
</evidence>
<proteinExistence type="predicted"/>
<evidence type="ECO:0000313" key="4">
    <source>
        <dbReference type="EMBL" id="CAB4371841.1"/>
    </source>
</evidence>
<gene>
    <name evidence="5" type="ORF">UFOPK1762_00087</name>
    <name evidence="6" type="ORF">UFOPK1906_01066</name>
    <name evidence="7" type="ORF">UFOPK2624_01209</name>
    <name evidence="8" type="ORF">UFOPK2969_01361</name>
    <name evidence="3" type="ORF">UFOPK3331_00586</name>
    <name evidence="9" type="ORF">UFOPK3927_00255</name>
    <name evidence="4" type="ORF">UFOPK4201_01091</name>
    <name evidence="10" type="ORF">UFOPK4371_01012</name>
</gene>
<feature type="transmembrane region" description="Helical" evidence="2">
    <location>
        <begin position="6"/>
        <end position="24"/>
    </location>
</feature>
<evidence type="ECO:0000256" key="1">
    <source>
        <dbReference type="SAM" id="MobiDB-lite"/>
    </source>
</evidence>
<dbReference type="PANTHER" id="PTHR35335:SF1">
    <property type="entry name" value="UPF0716 PROTEIN FXSA"/>
    <property type="match status" value="1"/>
</dbReference>
<protein>
    <submittedName>
        <fullName evidence="4">Unannotated protein</fullName>
    </submittedName>
</protein>
<feature type="transmembrane region" description="Helical" evidence="2">
    <location>
        <begin position="76"/>
        <end position="101"/>
    </location>
</feature>
<dbReference type="EMBL" id="CAFAAD010000114">
    <property type="protein sequence ID" value="CAB4799000.1"/>
    <property type="molecule type" value="Genomic_DNA"/>
</dbReference>
<evidence type="ECO:0000313" key="3">
    <source>
        <dbReference type="EMBL" id="CAB4336009.1"/>
    </source>
</evidence>
<keyword evidence="2" id="KW-0472">Membrane</keyword>
<feature type="region of interest" description="Disordered" evidence="1">
    <location>
        <begin position="140"/>
        <end position="159"/>
    </location>
</feature>
<dbReference type="Pfam" id="PF04186">
    <property type="entry name" value="FxsA"/>
    <property type="match status" value="1"/>
</dbReference>
<dbReference type="EMBL" id="CAEZXY010000057">
    <property type="protein sequence ID" value="CAB4712725.1"/>
    <property type="molecule type" value="Genomic_DNA"/>
</dbReference>
<dbReference type="GO" id="GO:0016020">
    <property type="term" value="C:membrane"/>
    <property type="evidence" value="ECO:0007669"/>
    <property type="project" value="InterPro"/>
</dbReference>
<accession>A0A6J6ANC3</accession>
<organism evidence="4">
    <name type="scientific">freshwater metagenome</name>
    <dbReference type="NCBI Taxonomy" id="449393"/>
    <lineage>
        <taxon>unclassified sequences</taxon>
        <taxon>metagenomes</taxon>
        <taxon>ecological metagenomes</taxon>
    </lineage>
</organism>
<name>A0A6J6ANC3_9ZZZZ</name>